<reference evidence="1" key="1">
    <citation type="submission" date="2017-04" db="EMBL/GenBank/DDBJ databases">
        <authorList>
            <person name="Varghese N."/>
            <person name="Submissions S."/>
        </authorList>
    </citation>
    <scope>NUCLEOTIDE SEQUENCE</scope>
    <source>
        <strain evidence="1">WTE2008</strain>
    </source>
</reference>
<protein>
    <submittedName>
        <fullName evidence="1">Uncharacterized protein</fullName>
    </submittedName>
</protein>
<sequence>MKKNLFIVSFCYHGLLGGDIIADDNAITYKTGKLTIPANLRNLEMKYTDIAGITEDRALFLPAVTIHMRSGESYKFVVFFARKRFCELLRSHGVM</sequence>
<keyword evidence="2" id="KW-1185">Reference proteome</keyword>
<organism evidence="1 2">
    <name type="scientific">Aristaeella lactis</name>
    <dbReference type="NCBI Taxonomy" id="3046383"/>
    <lineage>
        <taxon>Bacteria</taxon>
        <taxon>Bacillati</taxon>
        <taxon>Bacillota</taxon>
        <taxon>Clostridia</taxon>
        <taxon>Eubacteriales</taxon>
        <taxon>Aristaeellaceae</taxon>
        <taxon>Aristaeella</taxon>
    </lineage>
</organism>
<evidence type="ECO:0000313" key="2">
    <source>
        <dbReference type="Proteomes" id="UP000192328"/>
    </source>
</evidence>
<evidence type="ECO:0000313" key="1">
    <source>
        <dbReference type="EMBL" id="SMC56700.1"/>
    </source>
</evidence>
<dbReference type="EMBL" id="FWXZ01000002">
    <property type="protein sequence ID" value="SMC56700.1"/>
    <property type="molecule type" value="Genomic_DNA"/>
</dbReference>
<proteinExistence type="predicted"/>
<gene>
    <name evidence="1" type="ORF">SAMN06297397_1396</name>
</gene>
<dbReference type="Proteomes" id="UP000192328">
    <property type="component" value="Unassembled WGS sequence"/>
</dbReference>
<comment type="caution">
    <text evidence="1">The sequence shown here is derived from an EMBL/GenBank/DDBJ whole genome shotgun (WGS) entry which is preliminary data.</text>
</comment>
<name>A0AC61PKS1_9FIRM</name>
<accession>A0AC61PKS1</accession>